<keyword evidence="3" id="KW-0964">Secreted</keyword>
<feature type="disulfide bond" evidence="9">
    <location>
        <begin position="155"/>
        <end position="165"/>
    </location>
</feature>
<reference evidence="11" key="1">
    <citation type="submission" date="2025-08" db="UniProtKB">
        <authorList>
            <consortium name="Ensembl"/>
        </authorList>
    </citation>
    <scope>IDENTIFICATION</scope>
</reference>
<dbReference type="SMART" id="SM00181">
    <property type="entry name" value="EGF"/>
    <property type="match status" value="3"/>
</dbReference>
<keyword evidence="8" id="KW-0325">Glycoprotein</keyword>
<dbReference type="GO" id="GO:0001527">
    <property type="term" value="C:microfibril"/>
    <property type="evidence" value="ECO:0007669"/>
    <property type="project" value="UniProtKB-ARBA"/>
</dbReference>
<dbReference type="PROSITE" id="PS50026">
    <property type="entry name" value="EGF_3"/>
    <property type="match status" value="2"/>
</dbReference>
<dbReference type="CDD" id="cd00054">
    <property type="entry name" value="EGF_CA"/>
    <property type="match status" value="1"/>
</dbReference>
<feature type="domain" description="EGF-like" evidence="10">
    <location>
        <begin position="221"/>
        <end position="260"/>
    </location>
</feature>
<feature type="disulfide bond" evidence="9">
    <location>
        <begin position="225"/>
        <end position="235"/>
    </location>
</feature>
<dbReference type="Ensembl" id="ENSZALT00000012987.1">
    <property type="protein sequence ID" value="ENSZALP00000009280.1"/>
    <property type="gene ID" value="ENSZALG00000007998.1"/>
</dbReference>
<keyword evidence="4 9" id="KW-0245">EGF-like domain</keyword>
<evidence type="ECO:0000256" key="8">
    <source>
        <dbReference type="ARBA" id="ARBA00023180"/>
    </source>
</evidence>
<evidence type="ECO:0000256" key="1">
    <source>
        <dbReference type="ARBA" id="ARBA00004613"/>
    </source>
</evidence>
<feature type="domain" description="EGF-like" evidence="10">
    <location>
        <begin position="151"/>
        <end position="183"/>
    </location>
</feature>
<evidence type="ECO:0000256" key="5">
    <source>
        <dbReference type="ARBA" id="ARBA00022729"/>
    </source>
</evidence>
<dbReference type="Gene3D" id="2.10.25.10">
    <property type="entry name" value="Laminin"/>
    <property type="match status" value="3"/>
</dbReference>
<evidence type="ECO:0000256" key="7">
    <source>
        <dbReference type="ARBA" id="ARBA00023157"/>
    </source>
</evidence>
<dbReference type="PROSITE" id="PS00022">
    <property type="entry name" value="EGF_1"/>
    <property type="match status" value="1"/>
</dbReference>
<reference evidence="11" key="2">
    <citation type="submission" date="2025-09" db="UniProtKB">
        <authorList>
            <consortium name="Ensembl"/>
        </authorList>
    </citation>
    <scope>IDENTIFICATION</scope>
</reference>
<dbReference type="FunFam" id="2.10.25.10:FF:000097">
    <property type="entry name" value="Fibrillin 2"/>
    <property type="match status" value="1"/>
</dbReference>
<comment type="similarity">
    <text evidence="2">Belongs to the fibrillin family.</text>
</comment>
<dbReference type="FunFam" id="2.10.25.10:FF:000103">
    <property type="entry name" value="Fibrillin 2"/>
    <property type="match status" value="1"/>
</dbReference>
<dbReference type="GO" id="GO:0005576">
    <property type="term" value="C:extracellular region"/>
    <property type="evidence" value="ECO:0007669"/>
    <property type="project" value="UniProtKB-SubCell"/>
</dbReference>
<dbReference type="InterPro" id="IPR052080">
    <property type="entry name" value="vWF_C/EGF_Fibrillin"/>
</dbReference>
<sequence>MDPLYPSLLPQSMGLMPHPPPPPLLILTKTSQNYKQEGTKGNVPQGALPCCPAEPGFIQNPNVCGSRFHSYCCPGWKTLPGGNQCIVPICRNSCGDGFCSRPNMCTCSNGQLSPNCGSAGVQSCSVRCMNGGSCSEESCLCQKGFTGTYCGQPVCENGCQNGGRCIGPNRCACVYGFTGPQCERGEQGWGIMGLPQAALAAPGLCCASGSLTRGVFFPLADVDECSSSPCVHGDCVNTPGSYHCKCHEGFQSTPTKQACIGKGCPPLSGGWQRGQQSPWPPKRVVEVKCREGSPVGLGVRWDPSRSFLCLGLP</sequence>
<name>A0A8D2MNM2_ZONAL</name>
<dbReference type="PANTHER" id="PTHR47333:SF4">
    <property type="entry name" value="EGF-LIKE DOMAIN-CONTAINING PROTEIN"/>
    <property type="match status" value="1"/>
</dbReference>
<keyword evidence="5" id="KW-0732">Signal</keyword>
<comment type="subcellular location">
    <subcellularLocation>
        <location evidence="1">Secreted</location>
    </subcellularLocation>
</comment>
<comment type="caution">
    <text evidence="9">Lacks conserved residue(s) required for the propagation of feature annotation.</text>
</comment>
<keyword evidence="7 9" id="KW-1015">Disulfide bond</keyword>
<evidence type="ECO:0000256" key="6">
    <source>
        <dbReference type="ARBA" id="ARBA00022737"/>
    </source>
</evidence>
<dbReference type="InterPro" id="IPR018097">
    <property type="entry name" value="EGF_Ca-bd_CS"/>
</dbReference>
<keyword evidence="6" id="KW-0677">Repeat</keyword>
<evidence type="ECO:0000256" key="2">
    <source>
        <dbReference type="ARBA" id="ARBA00008972"/>
    </source>
</evidence>
<dbReference type="InterPro" id="IPR049883">
    <property type="entry name" value="NOTCH1_EGF-like"/>
</dbReference>
<dbReference type="GO" id="GO:0005509">
    <property type="term" value="F:calcium ion binding"/>
    <property type="evidence" value="ECO:0007669"/>
    <property type="project" value="InterPro"/>
</dbReference>
<dbReference type="FunFam" id="2.10.25.10:FF:000003">
    <property type="entry name" value="fibrillin-1 isoform X1"/>
    <property type="match status" value="1"/>
</dbReference>
<accession>A0A8D2MNM2</accession>
<dbReference type="SUPFAM" id="SSF57196">
    <property type="entry name" value="EGF/Laminin"/>
    <property type="match status" value="1"/>
</dbReference>
<evidence type="ECO:0000256" key="9">
    <source>
        <dbReference type="PROSITE-ProRule" id="PRU00076"/>
    </source>
</evidence>
<dbReference type="InterPro" id="IPR049388">
    <property type="entry name" value="FBN_EGF_N"/>
</dbReference>
<keyword evidence="12" id="KW-1185">Reference proteome</keyword>
<dbReference type="InterPro" id="IPR000742">
    <property type="entry name" value="EGF"/>
</dbReference>
<dbReference type="AlphaFoldDB" id="A0A8D2MNM2"/>
<dbReference type="Proteomes" id="UP000694413">
    <property type="component" value="Unassembled WGS sequence"/>
</dbReference>
<dbReference type="PANTHER" id="PTHR47333">
    <property type="entry name" value="VON WILLEBRAND FACTOR C AND EGF DOMAIN-CONTAINING PROTEIN"/>
    <property type="match status" value="1"/>
</dbReference>
<dbReference type="PROSITE" id="PS00010">
    <property type="entry name" value="ASX_HYDROXYL"/>
    <property type="match status" value="1"/>
</dbReference>
<feature type="disulfide bond" evidence="9">
    <location>
        <begin position="173"/>
        <end position="182"/>
    </location>
</feature>
<dbReference type="Pfam" id="PF07645">
    <property type="entry name" value="EGF_CA"/>
    <property type="match status" value="1"/>
</dbReference>
<organism evidence="11 12">
    <name type="scientific">Zonotrichia albicollis</name>
    <name type="common">White-throated sparrow</name>
    <name type="synonym">Fringilla albicollis</name>
    <dbReference type="NCBI Taxonomy" id="44394"/>
    <lineage>
        <taxon>Eukaryota</taxon>
        <taxon>Metazoa</taxon>
        <taxon>Chordata</taxon>
        <taxon>Craniata</taxon>
        <taxon>Vertebrata</taxon>
        <taxon>Euteleostomi</taxon>
        <taxon>Archelosauria</taxon>
        <taxon>Archosauria</taxon>
        <taxon>Dinosauria</taxon>
        <taxon>Saurischia</taxon>
        <taxon>Theropoda</taxon>
        <taxon>Coelurosauria</taxon>
        <taxon>Aves</taxon>
        <taxon>Neognathae</taxon>
        <taxon>Neoaves</taxon>
        <taxon>Telluraves</taxon>
        <taxon>Australaves</taxon>
        <taxon>Passeriformes</taxon>
        <taxon>Passerellidae</taxon>
        <taxon>Zonotrichia</taxon>
    </lineage>
</organism>
<evidence type="ECO:0000256" key="3">
    <source>
        <dbReference type="ARBA" id="ARBA00022525"/>
    </source>
</evidence>
<dbReference type="InterPro" id="IPR040872">
    <property type="entry name" value="Fibrillin_U_N"/>
</dbReference>
<dbReference type="PROSITE" id="PS01187">
    <property type="entry name" value="EGF_CA"/>
    <property type="match status" value="1"/>
</dbReference>
<evidence type="ECO:0000313" key="11">
    <source>
        <dbReference type="Ensembl" id="ENSZALP00000009280.1"/>
    </source>
</evidence>
<dbReference type="PROSITE" id="PS01186">
    <property type="entry name" value="EGF_2"/>
    <property type="match status" value="2"/>
</dbReference>
<protein>
    <recommendedName>
        <fullName evidence="10">EGF-like domain-containing protein</fullName>
    </recommendedName>
</protein>
<dbReference type="Pfam" id="PF21364">
    <property type="entry name" value="EGF_FBN_1st"/>
    <property type="match status" value="1"/>
</dbReference>
<evidence type="ECO:0000259" key="10">
    <source>
        <dbReference type="PROSITE" id="PS50026"/>
    </source>
</evidence>
<evidence type="ECO:0000256" key="4">
    <source>
        <dbReference type="ARBA" id="ARBA00022536"/>
    </source>
</evidence>
<dbReference type="InterPro" id="IPR000152">
    <property type="entry name" value="EGF-type_Asp/Asn_hydroxyl_site"/>
</dbReference>
<proteinExistence type="inferred from homology"/>
<dbReference type="SMART" id="SM00179">
    <property type="entry name" value="EGF_CA"/>
    <property type="match status" value="1"/>
</dbReference>
<evidence type="ECO:0000313" key="12">
    <source>
        <dbReference type="Proteomes" id="UP000694413"/>
    </source>
</evidence>
<dbReference type="InterPro" id="IPR001881">
    <property type="entry name" value="EGF-like_Ca-bd_dom"/>
</dbReference>
<dbReference type="Pfam" id="PF18193">
    <property type="entry name" value="Fibrillin_U_N"/>
    <property type="match status" value="1"/>
</dbReference>